<dbReference type="CDD" id="cd00609">
    <property type="entry name" value="AAT_like"/>
    <property type="match status" value="1"/>
</dbReference>
<organism evidence="8 9">
    <name type="scientific">Geomicrobium sediminis</name>
    <dbReference type="NCBI Taxonomy" id="1347788"/>
    <lineage>
        <taxon>Bacteria</taxon>
        <taxon>Bacillati</taxon>
        <taxon>Bacillota</taxon>
        <taxon>Bacilli</taxon>
        <taxon>Bacillales</taxon>
        <taxon>Geomicrobium</taxon>
    </lineage>
</organism>
<evidence type="ECO:0000313" key="8">
    <source>
        <dbReference type="EMBL" id="MBM7634137.1"/>
    </source>
</evidence>
<feature type="domain" description="Aminotransferase class I/classII large" evidence="7">
    <location>
        <begin position="33"/>
        <end position="384"/>
    </location>
</feature>
<gene>
    <name evidence="8" type="ORF">JOD17_003237</name>
</gene>
<comment type="caution">
    <text evidence="8">The sequence shown here is derived from an EMBL/GenBank/DDBJ whole genome shotgun (WGS) entry which is preliminary data.</text>
</comment>
<protein>
    <recommendedName>
        <fullName evidence="6">Aminotransferase</fullName>
        <ecNumber evidence="6">2.6.1.-</ecNumber>
    </recommendedName>
</protein>
<dbReference type="InterPro" id="IPR004838">
    <property type="entry name" value="NHTrfase_class1_PyrdxlP-BS"/>
</dbReference>
<keyword evidence="5" id="KW-0663">Pyridoxal phosphate</keyword>
<proteinExistence type="inferred from homology"/>
<evidence type="ECO:0000259" key="7">
    <source>
        <dbReference type="Pfam" id="PF00155"/>
    </source>
</evidence>
<dbReference type="PROSITE" id="PS00105">
    <property type="entry name" value="AA_TRANSFER_CLASS_1"/>
    <property type="match status" value="1"/>
</dbReference>
<dbReference type="EMBL" id="JAFBEC010000009">
    <property type="protein sequence ID" value="MBM7634137.1"/>
    <property type="molecule type" value="Genomic_DNA"/>
</dbReference>
<dbReference type="Gene3D" id="3.40.640.10">
    <property type="entry name" value="Type I PLP-dependent aspartate aminotransferase-like (Major domain)"/>
    <property type="match status" value="1"/>
</dbReference>
<accession>A0ABS2PFW5</accession>
<dbReference type="EC" id="2.6.1.-" evidence="6"/>
<dbReference type="InterPro" id="IPR050596">
    <property type="entry name" value="AspAT/PAT-like"/>
</dbReference>
<dbReference type="SUPFAM" id="SSF53383">
    <property type="entry name" value="PLP-dependent transferases"/>
    <property type="match status" value="1"/>
</dbReference>
<reference evidence="8 9" key="1">
    <citation type="submission" date="2021-01" db="EMBL/GenBank/DDBJ databases">
        <title>Genomic Encyclopedia of Type Strains, Phase IV (KMG-IV): sequencing the most valuable type-strain genomes for metagenomic binning, comparative biology and taxonomic classification.</title>
        <authorList>
            <person name="Goeker M."/>
        </authorList>
    </citation>
    <scope>NUCLEOTIDE SEQUENCE [LARGE SCALE GENOMIC DNA]</scope>
    <source>
        <strain evidence="8 9">DSM 25540</strain>
    </source>
</reference>
<comment type="cofactor">
    <cofactor evidence="1 6">
        <name>pyridoxal 5'-phosphate</name>
        <dbReference type="ChEBI" id="CHEBI:597326"/>
    </cofactor>
</comment>
<dbReference type="PANTHER" id="PTHR46383:SF1">
    <property type="entry name" value="ASPARTATE AMINOTRANSFERASE"/>
    <property type="match status" value="1"/>
</dbReference>
<dbReference type="Pfam" id="PF00155">
    <property type="entry name" value="Aminotran_1_2"/>
    <property type="match status" value="1"/>
</dbReference>
<dbReference type="InterPro" id="IPR015424">
    <property type="entry name" value="PyrdxlP-dep_Trfase"/>
</dbReference>
<keyword evidence="9" id="KW-1185">Reference proteome</keyword>
<evidence type="ECO:0000256" key="4">
    <source>
        <dbReference type="ARBA" id="ARBA00022679"/>
    </source>
</evidence>
<evidence type="ECO:0000313" key="9">
    <source>
        <dbReference type="Proteomes" id="UP000741863"/>
    </source>
</evidence>
<sequence length="389" mass="42120">MLPSSAKRMTNVEFSKIREISAKAAERANAGHDVFRLTLGEPDFDTPAIAQAAAFEAIKAGDTHYTPNTGIQALREALASKLSNENGIPAKAEEIIVTNGGSEALLDTFLALLNPGDEVIIPSPAWPNYDSAAHMAGATPVHIPMESANGKFISPIEQIETSITPNTKILVINTPHNPTGVVLSKEELQELANLATKHNLIVVSDEMYEKIIADETPHYSIASFPGMAERTITINGFSKAYAMTGWRVGYLHAPTAYYPAIFRVHQFNTACTPGFAQQAALTLLKDGEQAVTEMKESFQRRRVLLQSALEKATNLTVMEATGAIYLFVHVQHNDSNIRDFALRLLDETGVACVPGTAFGSAGEGYLRLSYATSEEDLLEAAKRLVAYVG</sequence>
<comment type="similarity">
    <text evidence="2 6">Belongs to the class-I pyridoxal-phosphate-dependent aminotransferase family.</text>
</comment>
<evidence type="ECO:0000256" key="5">
    <source>
        <dbReference type="ARBA" id="ARBA00022898"/>
    </source>
</evidence>
<evidence type="ECO:0000256" key="2">
    <source>
        <dbReference type="ARBA" id="ARBA00007441"/>
    </source>
</evidence>
<dbReference type="Gene3D" id="3.90.1150.10">
    <property type="entry name" value="Aspartate Aminotransferase, domain 1"/>
    <property type="match status" value="1"/>
</dbReference>
<keyword evidence="3 6" id="KW-0032">Aminotransferase</keyword>
<evidence type="ECO:0000256" key="1">
    <source>
        <dbReference type="ARBA" id="ARBA00001933"/>
    </source>
</evidence>
<evidence type="ECO:0000256" key="3">
    <source>
        <dbReference type="ARBA" id="ARBA00022576"/>
    </source>
</evidence>
<evidence type="ECO:0000256" key="6">
    <source>
        <dbReference type="RuleBase" id="RU000481"/>
    </source>
</evidence>
<dbReference type="RefSeq" id="WP_204698892.1">
    <property type="nucleotide sequence ID" value="NZ_JAFBEC010000009.1"/>
</dbReference>
<dbReference type="InterPro" id="IPR015421">
    <property type="entry name" value="PyrdxlP-dep_Trfase_major"/>
</dbReference>
<dbReference type="Proteomes" id="UP000741863">
    <property type="component" value="Unassembled WGS sequence"/>
</dbReference>
<dbReference type="InterPro" id="IPR015422">
    <property type="entry name" value="PyrdxlP-dep_Trfase_small"/>
</dbReference>
<dbReference type="GO" id="GO:0008483">
    <property type="term" value="F:transaminase activity"/>
    <property type="evidence" value="ECO:0007669"/>
    <property type="project" value="UniProtKB-KW"/>
</dbReference>
<keyword evidence="4 6" id="KW-0808">Transferase</keyword>
<dbReference type="InterPro" id="IPR004839">
    <property type="entry name" value="Aminotransferase_I/II_large"/>
</dbReference>
<name>A0ABS2PFW5_9BACL</name>
<dbReference type="PANTHER" id="PTHR46383">
    <property type="entry name" value="ASPARTATE AMINOTRANSFERASE"/>
    <property type="match status" value="1"/>
</dbReference>